<name>A0A430F4Y2_9BIFI</name>
<sequence>MDDTGKCPECGAPVNVIHVNRIGDPTHHRYHRCTACDWADAPSNLFGADETQTEPAPTSTTPKKPKTRGEKNMAVSKRLRFEVLRRDGMECHYCHRKDVPLTVDHVIPQALGGPSTAENLVACCRDCNIGKTSINPDEPLVAGVSEQAEAFREALAEAKAVVASDFLWEQEYMDRVRDLWEDATSLDDEYCLPMPVTWRSTARYWGQIGVPRAFLEYAFGIAKERYDSHRLTAKKAFAYASGIVGNRMEEAARLAREKVK</sequence>
<keyword evidence="3" id="KW-0255">Endonuclease</keyword>
<evidence type="ECO:0000313" key="3">
    <source>
        <dbReference type="EMBL" id="RSX44676.1"/>
    </source>
</evidence>
<feature type="domain" description="HNH nuclease" evidence="2">
    <location>
        <begin position="78"/>
        <end position="129"/>
    </location>
</feature>
<protein>
    <submittedName>
        <fullName evidence="3">HNH endonuclease</fullName>
    </submittedName>
</protein>
<accession>A0A430F4Y2</accession>
<dbReference type="SMART" id="SM00507">
    <property type="entry name" value="HNHc"/>
    <property type="match status" value="1"/>
</dbReference>
<dbReference type="EMBL" id="QXGI01000012">
    <property type="protein sequence ID" value="RSX44676.1"/>
    <property type="molecule type" value="Genomic_DNA"/>
</dbReference>
<evidence type="ECO:0000259" key="2">
    <source>
        <dbReference type="SMART" id="SM00507"/>
    </source>
</evidence>
<organism evidence="3 4">
    <name type="scientific">Bifidobacterium castoris</name>
    <dbReference type="NCBI Taxonomy" id="2306972"/>
    <lineage>
        <taxon>Bacteria</taxon>
        <taxon>Bacillati</taxon>
        <taxon>Actinomycetota</taxon>
        <taxon>Actinomycetes</taxon>
        <taxon>Bifidobacteriales</taxon>
        <taxon>Bifidobacteriaceae</taxon>
        <taxon>Bifidobacterium</taxon>
    </lineage>
</organism>
<dbReference type="InterPro" id="IPR002711">
    <property type="entry name" value="HNH"/>
</dbReference>
<dbReference type="GO" id="GO:0004519">
    <property type="term" value="F:endonuclease activity"/>
    <property type="evidence" value="ECO:0007669"/>
    <property type="project" value="UniProtKB-KW"/>
</dbReference>
<proteinExistence type="predicted"/>
<dbReference type="InterPro" id="IPR052892">
    <property type="entry name" value="NA-targeting_endonuclease"/>
</dbReference>
<dbReference type="PANTHER" id="PTHR33877">
    <property type="entry name" value="SLL1193 PROTEIN"/>
    <property type="match status" value="1"/>
</dbReference>
<dbReference type="Gene3D" id="1.10.30.50">
    <property type="match status" value="1"/>
</dbReference>
<dbReference type="InterPro" id="IPR003615">
    <property type="entry name" value="HNH_nuc"/>
</dbReference>
<dbReference type="Pfam" id="PF01844">
    <property type="entry name" value="HNH"/>
    <property type="match status" value="1"/>
</dbReference>
<gene>
    <name evidence="3" type="ORF">D2E22_1962</name>
</gene>
<dbReference type="GO" id="GO:0003676">
    <property type="term" value="F:nucleic acid binding"/>
    <property type="evidence" value="ECO:0007669"/>
    <property type="project" value="InterPro"/>
</dbReference>
<dbReference type="CDD" id="cd00085">
    <property type="entry name" value="HNHc"/>
    <property type="match status" value="1"/>
</dbReference>
<dbReference type="GO" id="GO:0008270">
    <property type="term" value="F:zinc ion binding"/>
    <property type="evidence" value="ECO:0007669"/>
    <property type="project" value="InterPro"/>
</dbReference>
<comment type="caution">
    <text evidence="3">The sequence shown here is derived from an EMBL/GenBank/DDBJ whole genome shotgun (WGS) entry which is preliminary data.</text>
</comment>
<dbReference type="RefSeq" id="WP_206431426.1">
    <property type="nucleotide sequence ID" value="NZ_QXGI01000012.1"/>
</dbReference>
<reference evidence="3 4" key="1">
    <citation type="submission" date="2018-09" db="EMBL/GenBank/DDBJ databases">
        <title>Characterization of the phylogenetic diversity of five novel species belonging to the genus Bifidobacterium.</title>
        <authorList>
            <person name="Lugli G.A."/>
            <person name="Duranti S."/>
            <person name="Milani C."/>
        </authorList>
    </citation>
    <scope>NUCLEOTIDE SEQUENCE [LARGE SCALE GENOMIC DNA]</scope>
    <source>
        <strain evidence="3 4">2020B</strain>
    </source>
</reference>
<keyword evidence="3" id="KW-0540">Nuclease</keyword>
<dbReference type="Proteomes" id="UP000288052">
    <property type="component" value="Unassembled WGS sequence"/>
</dbReference>
<evidence type="ECO:0000313" key="4">
    <source>
        <dbReference type="Proteomes" id="UP000288052"/>
    </source>
</evidence>
<keyword evidence="3" id="KW-0378">Hydrolase</keyword>
<dbReference type="AlphaFoldDB" id="A0A430F4Y2"/>
<evidence type="ECO:0000256" key="1">
    <source>
        <dbReference type="SAM" id="MobiDB-lite"/>
    </source>
</evidence>
<keyword evidence="4" id="KW-1185">Reference proteome</keyword>
<feature type="region of interest" description="Disordered" evidence="1">
    <location>
        <begin position="46"/>
        <end position="71"/>
    </location>
</feature>
<dbReference type="PANTHER" id="PTHR33877:SF1">
    <property type="entry name" value="TYPE IV METHYL-DIRECTED RESTRICTION ENZYME ECOKMCRA"/>
    <property type="match status" value="1"/>
</dbReference>